<comment type="caution">
    <text evidence="1">The sequence shown here is derived from an EMBL/GenBank/DDBJ whole genome shotgun (WGS) entry which is preliminary data.</text>
</comment>
<reference evidence="1 2" key="1">
    <citation type="submission" date="2018-05" db="EMBL/GenBank/DDBJ databases">
        <title>Genomic Encyclopedia of Type Strains, Phase IV (KMG-IV): sequencing the most valuable type-strain genomes for metagenomic binning, comparative biology and taxonomic classification.</title>
        <authorList>
            <person name="Goeker M."/>
        </authorList>
    </citation>
    <scope>NUCLEOTIDE SEQUENCE [LARGE SCALE GENOMIC DNA]</scope>
    <source>
        <strain evidence="1 2">DSM 6462</strain>
    </source>
</reference>
<dbReference type="EMBL" id="QJJK01000002">
    <property type="protein sequence ID" value="PXW63290.1"/>
    <property type="molecule type" value="Genomic_DNA"/>
</dbReference>
<accession>A0A2V3UE30</accession>
<keyword evidence="2" id="KW-1185">Reference proteome</keyword>
<evidence type="ECO:0000313" key="2">
    <source>
        <dbReference type="Proteomes" id="UP000248021"/>
    </source>
</evidence>
<evidence type="ECO:0000313" key="1">
    <source>
        <dbReference type="EMBL" id="PXW63290.1"/>
    </source>
</evidence>
<proteinExistence type="predicted"/>
<dbReference type="RefSeq" id="WP_110373442.1">
    <property type="nucleotide sequence ID" value="NZ_CAKNFM010000002.1"/>
</dbReference>
<protein>
    <submittedName>
        <fullName evidence="1">Uncharacterized protein</fullName>
    </submittedName>
</protein>
<gene>
    <name evidence="1" type="ORF">C7450_102205</name>
</gene>
<sequence length="126" mass="14423">MVELPANFRRIRLELAREPGHPVGSPLDGYEFAAPLLPDGHIDAASWKKHAEHCRVRRFRAHEADQHGRLARKPGGSWYFDYDQGSSSDDESGFRFNKESFQPGEYVSISEDEHMHTYQIVSVEPL</sequence>
<dbReference type="Proteomes" id="UP000248021">
    <property type="component" value="Unassembled WGS sequence"/>
</dbReference>
<dbReference type="AlphaFoldDB" id="A0A2V3UE30"/>
<organism evidence="1 2">
    <name type="scientific">Chelatococcus asaccharovorans</name>
    <dbReference type="NCBI Taxonomy" id="28210"/>
    <lineage>
        <taxon>Bacteria</taxon>
        <taxon>Pseudomonadati</taxon>
        <taxon>Pseudomonadota</taxon>
        <taxon>Alphaproteobacteria</taxon>
        <taxon>Hyphomicrobiales</taxon>
        <taxon>Chelatococcaceae</taxon>
        <taxon>Chelatococcus</taxon>
    </lineage>
</organism>
<name>A0A2V3UE30_9HYPH</name>
<dbReference type="OrthoDB" id="9801741at2"/>